<protein>
    <submittedName>
        <fullName evidence="1">Uncharacterized protein</fullName>
    </submittedName>
</protein>
<dbReference type="InterPro" id="IPR046004">
    <property type="entry name" value="DUF5960"/>
</dbReference>
<dbReference type="Pfam" id="PF19385">
    <property type="entry name" value="DUF5960"/>
    <property type="match status" value="1"/>
</dbReference>
<evidence type="ECO:0000313" key="2">
    <source>
        <dbReference type="Proteomes" id="UP000483839"/>
    </source>
</evidence>
<gene>
    <name evidence="1" type="ORF">GKS16_08335</name>
</gene>
<evidence type="ECO:0000313" key="1">
    <source>
        <dbReference type="EMBL" id="MTD02274.1"/>
    </source>
</evidence>
<name>A0A2X4H4N5_STRUB</name>
<dbReference type="AlphaFoldDB" id="A0A2X4H4N5"/>
<dbReference type="RefSeq" id="WP_012658397.1">
    <property type="nucleotide sequence ID" value="NZ_BAABQC010000002.1"/>
</dbReference>
<organism evidence="1 2">
    <name type="scientific">Streptococcus uberis</name>
    <dbReference type="NCBI Taxonomy" id="1349"/>
    <lineage>
        <taxon>Bacteria</taxon>
        <taxon>Bacillati</taxon>
        <taxon>Bacillota</taxon>
        <taxon>Bacilli</taxon>
        <taxon>Lactobacillales</taxon>
        <taxon>Streptococcaceae</taxon>
        <taxon>Streptococcus</taxon>
    </lineage>
</organism>
<dbReference type="Proteomes" id="UP000483839">
    <property type="component" value="Unassembled WGS sequence"/>
</dbReference>
<dbReference type="OMA" id="NELQMDY"/>
<reference evidence="1 2" key="1">
    <citation type="submission" date="2019-11" db="EMBL/GenBank/DDBJ databases">
        <title>Streptococcus uberis isolated from clinical mastitis cases on a southeastern Queensland dairy.</title>
        <authorList>
            <person name="Workentine M.L."/>
            <person name="Price R."/>
            <person name="Olchowy T."/>
        </authorList>
    </citation>
    <scope>NUCLEOTIDE SEQUENCE [LARGE SCALE GENOMIC DNA]</scope>
    <source>
        <strain evidence="1 2">OLC4459-A17</strain>
    </source>
</reference>
<comment type="caution">
    <text evidence="1">The sequence shown here is derived from an EMBL/GenBank/DDBJ whole genome shotgun (WGS) entry which is preliminary data.</text>
</comment>
<dbReference type="EMBL" id="WLXI01000056">
    <property type="protein sequence ID" value="MTD02274.1"/>
    <property type="molecule type" value="Genomic_DNA"/>
</dbReference>
<sequence>MASHTFNQNKYQFDFFSKSYRMFESDFYKYSALHIPLTFLTDDILLTMGQSQLPFFKLNKENAIDQKDHYFCFELTPNGKNSEISIYNYIGVRQALPEEHLKMRKSIYKK</sequence>
<accession>A0A2X4H4N5</accession>
<proteinExistence type="predicted"/>